<accession>A0ABR3A383</accession>
<dbReference type="InterPro" id="IPR047021">
    <property type="entry name" value="REXO1/3/4-like"/>
</dbReference>
<dbReference type="Proteomes" id="UP001437256">
    <property type="component" value="Unassembled WGS sequence"/>
</dbReference>
<dbReference type="SMART" id="SM00479">
    <property type="entry name" value="EXOIII"/>
    <property type="match status" value="1"/>
</dbReference>
<evidence type="ECO:0000256" key="10">
    <source>
        <dbReference type="SAM" id="MobiDB-lite"/>
    </source>
</evidence>
<feature type="domain" description="Exonuclease" evidence="11">
    <location>
        <begin position="105"/>
        <end position="266"/>
    </location>
</feature>
<evidence type="ECO:0000256" key="4">
    <source>
        <dbReference type="ARBA" id="ARBA00022552"/>
    </source>
</evidence>
<evidence type="ECO:0000256" key="3">
    <source>
        <dbReference type="ARBA" id="ARBA00016937"/>
    </source>
</evidence>
<comment type="function">
    <text evidence="9">Exoribonuclease involved in ribosome biosynthesis. Involved in the processing of ITS1, the internal transcribed spacer localized between the 18S and 5.8S rRNAs.</text>
</comment>
<keyword evidence="7 12" id="KW-0269">Exonuclease</keyword>
<keyword evidence="4" id="KW-0698">rRNA processing</keyword>
<comment type="caution">
    <text evidence="12">The sequence shown here is derived from an EMBL/GenBank/DDBJ whole genome shotgun (WGS) entry which is preliminary data.</text>
</comment>
<evidence type="ECO:0000313" key="13">
    <source>
        <dbReference type="Proteomes" id="UP001437256"/>
    </source>
</evidence>
<dbReference type="InterPro" id="IPR036397">
    <property type="entry name" value="RNaseH_sf"/>
</dbReference>
<sequence>MSKTSTAGPSANWRNLQKTLASPKNKDEHIRKKRKLGANTNDEPATKVFVRASKITENSAPIGGTSGNNDFKDEHDMRNGESLSALRRMVAGELRYTEAQKLPGKYLAIDCEMVGVGIDGTESSLARVTVVNFYGAVQMDEFVRQRERVVDYRTQYSGIRETDMIRAKPFDTVQKQVADLLKDKILVGHAVHNDLKALLLSHPWPLTRDTQYFAGKHKVVRSKYVALRNLVKQELDITIQGGEHSSLQDARATMAVYRIHKKEWEKGTVAAATAMLLKNTAKKSADSTAQDDAMSSKARGKRKSNADGEETESESSSEDDEEKEAVRSPRRQDNKKPSKAPKVVQASKKASKPHKAAKSYPGGGRKGVSSGLSTIVRNGRRVKAGDSRDGGGRSIGKSSERSEQWWKAL</sequence>
<dbReference type="InterPro" id="IPR013520">
    <property type="entry name" value="Ribonucl_H"/>
</dbReference>
<dbReference type="PANTHER" id="PTHR12801">
    <property type="entry name" value="RNA EXONUCLEASE REXO1 / RECO3 FAMILY MEMBER-RELATED"/>
    <property type="match status" value="1"/>
</dbReference>
<keyword evidence="6" id="KW-0378">Hydrolase</keyword>
<proteinExistence type="inferred from homology"/>
<feature type="compositionally biased region" description="Basic and acidic residues" evidence="10">
    <location>
        <begin position="324"/>
        <end position="336"/>
    </location>
</feature>
<keyword evidence="13" id="KW-1185">Reference proteome</keyword>
<comment type="subcellular location">
    <subcellularLocation>
        <location evidence="1">Nucleus</location>
    </subcellularLocation>
</comment>
<gene>
    <name evidence="12" type="primary">REX4</name>
    <name evidence="12" type="ORF">AAF712_005194</name>
</gene>
<evidence type="ECO:0000256" key="5">
    <source>
        <dbReference type="ARBA" id="ARBA00022722"/>
    </source>
</evidence>
<dbReference type="InterPro" id="IPR012337">
    <property type="entry name" value="RNaseH-like_sf"/>
</dbReference>
<organism evidence="12 13">
    <name type="scientific">Marasmius tenuissimus</name>
    <dbReference type="NCBI Taxonomy" id="585030"/>
    <lineage>
        <taxon>Eukaryota</taxon>
        <taxon>Fungi</taxon>
        <taxon>Dikarya</taxon>
        <taxon>Basidiomycota</taxon>
        <taxon>Agaricomycotina</taxon>
        <taxon>Agaricomycetes</taxon>
        <taxon>Agaricomycetidae</taxon>
        <taxon>Agaricales</taxon>
        <taxon>Marasmiineae</taxon>
        <taxon>Marasmiaceae</taxon>
        <taxon>Marasmius</taxon>
    </lineage>
</organism>
<evidence type="ECO:0000256" key="9">
    <source>
        <dbReference type="ARBA" id="ARBA00025599"/>
    </source>
</evidence>
<dbReference type="Gene3D" id="3.30.420.10">
    <property type="entry name" value="Ribonuclease H-like superfamily/Ribonuclease H"/>
    <property type="match status" value="1"/>
</dbReference>
<dbReference type="InterPro" id="IPR037431">
    <property type="entry name" value="REX4_DEDDh_dom"/>
</dbReference>
<comment type="similarity">
    <text evidence="2">Belongs to the REXO4 family.</text>
</comment>
<keyword evidence="5" id="KW-0540">Nuclease</keyword>
<keyword evidence="8" id="KW-0539">Nucleus</keyword>
<evidence type="ECO:0000313" key="12">
    <source>
        <dbReference type="EMBL" id="KAL0067754.1"/>
    </source>
</evidence>
<feature type="compositionally biased region" description="Basic and acidic residues" evidence="10">
    <location>
        <begin position="398"/>
        <end position="409"/>
    </location>
</feature>
<dbReference type="CDD" id="cd06144">
    <property type="entry name" value="REX4_like"/>
    <property type="match status" value="1"/>
</dbReference>
<reference evidence="12 13" key="1">
    <citation type="submission" date="2024-05" db="EMBL/GenBank/DDBJ databases">
        <title>A draft genome resource for the thread blight pathogen Marasmius tenuissimus strain MS-2.</title>
        <authorList>
            <person name="Yulfo-Soto G.E."/>
            <person name="Baruah I.K."/>
            <person name="Amoako-Attah I."/>
            <person name="Bukari Y."/>
            <person name="Meinhardt L.W."/>
            <person name="Bailey B.A."/>
            <person name="Cohen S.P."/>
        </authorList>
    </citation>
    <scope>NUCLEOTIDE SEQUENCE [LARGE SCALE GENOMIC DNA]</scope>
    <source>
        <strain evidence="12 13">MS-2</strain>
    </source>
</reference>
<dbReference type="GO" id="GO:0004527">
    <property type="term" value="F:exonuclease activity"/>
    <property type="evidence" value="ECO:0007669"/>
    <property type="project" value="UniProtKB-KW"/>
</dbReference>
<evidence type="ECO:0000259" key="11">
    <source>
        <dbReference type="SMART" id="SM00479"/>
    </source>
</evidence>
<evidence type="ECO:0000256" key="6">
    <source>
        <dbReference type="ARBA" id="ARBA00022801"/>
    </source>
</evidence>
<feature type="compositionally biased region" description="Acidic residues" evidence="10">
    <location>
        <begin position="307"/>
        <end position="323"/>
    </location>
</feature>
<evidence type="ECO:0000256" key="1">
    <source>
        <dbReference type="ARBA" id="ARBA00004123"/>
    </source>
</evidence>
<evidence type="ECO:0000256" key="8">
    <source>
        <dbReference type="ARBA" id="ARBA00023242"/>
    </source>
</evidence>
<protein>
    <recommendedName>
        <fullName evidence="3">RNA exonuclease 4</fullName>
    </recommendedName>
</protein>
<evidence type="ECO:0000256" key="7">
    <source>
        <dbReference type="ARBA" id="ARBA00022839"/>
    </source>
</evidence>
<evidence type="ECO:0000256" key="2">
    <source>
        <dbReference type="ARBA" id="ARBA00010489"/>
    </source>
</evidence>
<dbReference type="SUPFAM" id="SSF53098">
    <property type="entry name" value="Ribonuclease H-like"/>
    <property type="match status" value="1"/>
</dbReference>
<name>A0ABR3A383_9AGAR</name>
<feature type="region of interest" description="Disordered" evidence="10">
    <location>
        <begin position="280"/>
        <end position="409"/>
    </location>
</feature>
<feature type="region of interest" description="Disordered" evidence="10">
    <location>
        <begin position="1"/>
        <end position="42"/>
    </location>
</feature>
<dbReference type="EMBL" id="JBBXMP010000023">
    <property type="protein sequence ID" value="KAL0067754.1"/>
    <property type="molecule type" value="Genomic_DNA"/>
</dbReference>
<feature type="compositionally biased region" description="Polar residues" evidence="10">
    <location>
        <begin position="1"/>
        <end position="22"/>
    </location>
</feature>
<dbReference type="PANTHER" id="PTHR12801:SF45">
    <property type="entry name" value="RNA EXONUCLEASE 4"/>
    <property type="match status" value="1"/>
</dbReference>
<dbReference type="Pfam" id="PF00929">
    <property type="entry name" value="RNase_T"/>
    <property type="match status" value="1"/>
</dbReference>